<keyword evidence="3 8" id="KW-0547">Nucleotide-binding</keyword>
<evidence type="ECO:0000256" key="3">
    <source>
        <dbReference type="ARBA" id="ARBA00022741"/>
    </source>
</evidence>
<dbReference type="PANTHER" id="PTHR21299:SF2">
    <property type="entry name" value="CYTIDYLATE KINASE"/>
    <property type="match status" value="1"/>
</dbReference>
<keyword evidence="4 8" id="KW-0418">Kinase</keyword>
<comment type="subcellular location">
    <subcellularLocation>
        <location evidence="8">Cytoplasm</location>
    </subcellularLocation>
</comment>
<organism evidence="10 11">
    <name type="scientific">Anaerococcus hydrogenalis</name>
    <dbReference type="NCBI Taxonomy" id="33029"/>
    <lineage>
        <taxon>Bacteria</taxon>
        <taxon>Bacillati</taxon>
        <taxon>Bacillota</taxon>
        <taxon>Tissierellia</taxon>
        <taxon>Tissierellales</taxon>
        <taxon>Peptoniphilaceae</taxon>
        <taxon>Anaerococcus</taxon>
    </lineage>
</organism>
<dbReference type="PANTHER" id="PTHR21299">
    <property type="entry name" value="CYTIDYLATE KINASE/PANTOATE-BETA-ALANINE LIGASE"/>
    <property type="match status" value="1"/>
</dbReference>
<evidence type="ECO:0000256" key="6">
    <source>
        <dbReference type="ARBA" id="ARBA00047615"/>
    </source>
</evidence>
<dbReference type="GO" id="GO:0006220">
    <property type="term" value="P:pyrimidine nucleotide metabolic process"/>
    <property type="evidence" value="ECO:0007669"/>
    <property type="project" value="UniProtKB-UniRule"/>
</dbReference>
<dbReference type="NCBIfam" id="TIGR00017">
    <property type="entry name" value="cmk"/>
    <property type="match status" value="1"/>
</dbReference>
<evidence type="ECO:0000313" key="11">
    <source>
        <dbReference type="Proteomes" id="UP000235658"/>
    </source>
</evidence>
<dbReference type="GO" id="GO:0036431">
    <property type="term" value="F:dCMP kinase activity"/>
    <property type="evidence" value="ECO:0007669"/>
    <property type="project" value="InterPro"/>
</dbReference>
<dbReference type="GeneID" id="84578096"/>
<dbReference type="InterPro" id="IPR027417">
    <property type="entry name" value="P-loop_NTPase"/>
</dbReference>
<keyword evidence="8" id="KW-0963">Cytoplasm</keyword>
<comment type="catalytic activity">
    <reaction evidence="7 8">
        <text>CMP + ATP = CDP + ADP</text>
        <dbReference type="Rhea" id="RHEA:11600"/>
        <dbReference type="ChEBI" id="CHEBI:30616"/>
        <dbReference type="ChEBI" id="CHEBI:58069"/>
        <dbReference type="ChEBI" id="CHEBI:60377"/>
        <dbReference type="ChEBI" id="CHEBI:456216"/>
        <dbReference type="EC" id="2.7.4.25"/>
    </reaction>
</comment>
<dbReference type="GO" id="GO:0036430">
    <property type="term" value="F:CMP kinase activity"/>
    <property type="evidence" value="ECO:0007669"/>
    <property type="project" value="RHEA"/>
</dbReference>
<dbReference type="RefSeq" id="WP_102197678.1">
    <property type="nucleotide sequence ID" value="NZ_PNHP01000001.1"/>
</dbReference>
<evidence type="ECO:0000313" key="10">
    <source>
        <dbReference type="EMBL" id="PMC82669.1"/>
    </source>
</evidence>
<feature type="domain" description="Cytidylate kinase" evidence="9">
    <location>
        <begin position="6"/>
        <end position="210"/>
    </location>
</feature>
<feature type="binding site" evidence="8">
    <location>
        <begin position="10"/>
        <end position="18"/>
    </location>
    <ligand>
        <name>ATP</name>
        <dbReference type="ChEBI" id="CHEBI:30616"/>
    </ligand>
</feature>
<evidence type="ECO:0000256" key="1">
    <source>
        <dbReference type="ARBA" id="ARBA00009427"/>
    </source>
</evidence>
<dbReference type="HAMAP" id="MF_00238">
    <property type="entry name" value="Cytidyl_kinase_type1"/>
    <property type="match status" value="1"/>
</dbReference>
<dbReference type="AlphaFoldDB" id="A0A2N6ULJ5"/>
<dbReference type="Gene3D" id="3.40.50.300">
    <property type="entry name" value="P-loop containing nucleotide triphosphate hydrolases"/>
    <property type="match status" value="1"/>
</dbReference>
<sequence>MNNFIIALDGPSGSGKSTIANLLAKKLKISYLNTGSMYRALTLYLLENNIKKSDDFDKNILENINIDINKDKVFLNGKDVSKEIRDKEVTENVSWVSSMPEVREYLVEMQRNISNNKSIILDGRDIGTVVFPNAKYKFYLTASSYVRAKRRFDQNEIDKSFEEIKEDIEKRDYLDSHREISPLKKADDAIEIDSSDLTIAQTIDKIIENMDKEDVL</sequence>
<dbReference type="SUPFAM" id="SSF52540">
    <property type="entry name" value="P-loop containing nucleoside triphosphate hydrolases"/>
    <property type="match status" value="1"/>
</dbReference>
<dbReference type="CDD" id="cd02020">
    <property type="entry name" value="CMPK"/>
    <property type="match status" value="1"/>
</dbReference>
<dbReference type="GO" id="GO:0015949">
    <property type="term" value="P:nucleobase-containing small molecule interconversion"/>
    <property type="evidence" value="ECO:0007669"/>
    <property type="project" value="TreeGrafter"/>
</dbReference>
<evidence type="ECO:0000259" key="9">
    <source>
        <dbReference type="Pfam" id="PF02224"/>
    </source>
</evidence>
<dbReference type="GO" id="GO:0005524">
    <property type="term" value="F:ATP binding"/>
    <property type="evidence" value="ECO:0007669"/>
    <property type="project" value="UniProtKB-UniRule"/>
</dbReference>
<proteinExistence type="inferred from homology"/>
<evidence type="ECO:0000256" key="4">
    <source>
        <dbReference type="ARBA" id="ARBA00022777"/>
    </source>
</evidence>
<dbReference type="InterPro" id="IPR011994">
    <property type="entry name" value="Cytidylate_kinase_dom"/>
</dbReference>
<accession>A0A2N6ULJ5</accession>
<dbReference type="Proteomes" id="UP000235658">
    <property type="component" value="Unassembled WGS sequence"/>
</dbReference>
<dbReference type="Pfam" id="PF02224">
    <property type="entry name" value="Cytidylate_kin"/>
    <property type="match status" value="1"/>
</dbReference>
<reference evidence="10 11" key="1">
    <citation type="submission" date="2017-09" db="EMBL/GenBank/DDBJ databases">
        <title>Bacterial strain isolated from the female urinary microbiota.</title>
        <authorList>
            <person name="Thomas-White K."/>
            <person name="Kumar N."/>
            <person name="Forster S."/>
            <person name="Putonti C."/>
            <person name="Lawley T."/>
            <person name="Wolfe A.J."/>
        </authorList>
    </citation>
    <scope>NUCLEOTIDE SEQUENCE [LARGE SCALE GENOMIC DNA]</scope>
    <source>
        <strain evidence="10 11">UMB0204</strain>
    </source>
</reference>
<comment type="similarity">
    <text evidence="1 8">Belongs to the cytidylate kinase family. Type 1 subfamily.</text>
</comment>
<comment type="catalytic activity">
    <reaction evidence="6 8">
        <text>dCMP + ATP = dCDP + ADP</text>
        <dbReference type="Rhea" id="RHEA:25094"/>
        <dbReference type="ChEBI" id="CHEBI:30616"/>
        <dbReference type="ChEBI" id="CHEBI:57566"/>
        <dbReference type="ChEBI" id="CHEBI:58593"/>
        <dbReference type="ChEBI" id="CHEBI:456216"/>
        <dbReference type="EC" id="2.7.4.25"/>
    </reaction>
</comment>
<dbReference type="GO" id="GO:0005829">
    <property type="term" value="C:cytosol"/>
    <property type="evidence" value="ECO:0007669"/>
    <property type="project" value="TreeGrafter"/>
</dbReference>
<evidence type="ECO:0000256" key="8">
    <source>
        <dbReference type="HAMAP-Rule" id="MF_00238"/>
    </source>
</evidence>
<keyword evidence="5 8" id="KW-0067">ATP-binding</keyword>
<evidence type="ECO:0000256" key="2">
    <source>
        <dbReference type="ARBA" id="ARBA00022679"/>
    </source>
</evidence>
<comment type="caution">
    <text evidence="10">The sequence shown here is derived from an EMBL/GenBank/DDBJ whole genome shotgun (WGS) entry which is preliminary data.</text>
</comment>
<dbReference type="EMBL" id="PNHP01000001">
    <property type="protein sequence ID" value="PMC82669.1"/>
    <property type="molecule type" value="Genomic_DNA"/>
</dbReference>
<evidence type="ECO:0000256" key="7">
    <source>
        <dbReference type="ARBA" id="ARBA00048478"/>
    </source>
</evidence>
<protein>
    <recommendedName>
        <fullName evidence="8">Cytidylate kinase</fullName>
        <shortName evidence="8">CK</shortName>
        <ecNumber evidence="8">2.7.4.25</ecNumber>
    </recommendedName>
    <alternativeName>
        <fullName evidence="8">Cytidine monophosphate kinase</fullName>
        <shortName evidence="8">CMP kinase</shortName>
    </alternativeName>
</protein>
<evidence type="ECO:0000256" key="5">
    <source>
        <dbReference type="ARBA" id="ARBA00022840"/>
    </source>
</evidence>
<dbReference type="InterPro" id="IPR003136">
    <property type="entry name" value="Cytidylate_kin"/>
</dbReference>
<dbReference type="EC" id="2.7.4.25" evidence="8"/>
<gene>
    <name evidence="8" type="primary">cmk</name>
    <name evidence="10" type="ORF">CJ192_02730</name>
</gene>
<name>A0A2N6ULJ5_9FIRM</name>
<keyword evidence="2 8" id="KW-0808">Transferase</keyword>